<dbReference type="Proteomes" id="UP000800094">
    <property type="component" value="Unassembled WGS sequence"/>
</dbReference>
<dbReference type="InterPro" id="IPR033121">
    <property type="entry name" value="PEPTIDASE_A1"/>
</dbReference>
<dbReference type="GeneID" id="54576995"/>
<dbReference type="InterPro" id="IPR021109">
    <property type="entry name" value="Peptidase_aspartic_dom_sf"/>
</dbReference>
<dbReference type="InterPro" id="IPR034163">
    <property type="entry name" value="Aspergillopepsin-like_cat_dom"/>
</dbReference>
<dbReference type="FunFam" id="2.40.70.10:FF:000024">
    <property type="entry name" value="Endothiapepsin"/>
    <property type="match status" value="1"/>
</dbReference>
<keyword evidence="3" id="KW-0964">Secreted</keyword>
<dbReference type="CDD" id="cd06097">
    <property type="entry name" value="Aspergillopepsin_like"/>
    <property type="match status" value="1"/>
</dbReference>
<evidence type="ECO:0000313" key="15">
    <source>
        <dbReference type="EMBL" id="KAF2248693.1"/>
    </source>
</evidence>
<dbReference type="AlphaFoldDB" id="A0A6A6IGM7"/>
<name>A0A6A6IGM7_9PLEO</name>
<keyword evidence="16" id="KW-1185">Reference proteome</keyword>
<dbReference type="PANTHER" id="PTHR47966">
    <property type="entry name" value="BETA-SITE APP-CLEAVING ENZYME, ISOFORM A-RELATED"/>
    <property type="match status" value="1"/>
</dbReference>
<evidence type="ECO:0000256" key="7">
    <source>
        <dbReference type="ARBA" id="ARBA00022801"/>
    </source>
</evidence>
<dbReference type="GO" id="GO:0005576">
    <property type="term" value="C:extracellular region"/>
    <property type="evidence" value="ECO:0007669"/>
    <property type="project" value="UniProtKB-SubCell"/>
</dbReference>
<dbReference type="SUPFAM" id="SSF50630">
    <property type="entry name" value="Acid proteases"/>
    <property type="match status" value="1"/>
</dbReference>
<feature type="active site" evidence="11">
    <location>
        <position position="311"/>
    </location>
</feature>
<dbReference type="InterPro" id="IPR001461">
    <property type="entry name" value="Aspartic_peptidase_A1"/>
</dbReference>
<dbReference type="InterPro" id="IPR001969">
    <property type="entry name" value="Aspartic_peptidase_AS"/>
</dbReference>
<keyword evidence="7 12" id="KW-0378">Hydrolase</keyword>
<feature type="chain" id="PRO_5025527186" evidence="13">
    <location>
        <begin position="20"/>
        <end position="426"/>
    </location>
</feature>
<dbReference type="RefSeq" id="XP_033683697.1">
    <property type="nucleotide sequence ID" value="XM_033823665.1"/>
</dbReference>
<evidence type="ECO:0000256" key="1">
    <source>
        <dbReference type="ARBA" id="ARBA00004613"/>
    </source>
</evidence>
<dbReference type="GO" id="GO:0006508">
    <property type="term" value="P:proteolysis"/>
    <property type="evidence" value="ECO:0007669"/>
    <property type="project" value="UniProtKB-KW"/>
</dbReference>
<evidence type="ECO:0000256" key="5">
    <source>
        <dbReference type="ARBA" id="ARBA00022729"/>
    </source>
</evidence>
<proteinExistence type="inferred from homology"/>
<evidence type="ECO:0000313" key="16">
    <source>
        <dbReference type="Proteomes" id="UP000800094"/>
    </source>
</evidence>
<evidence type="ECO:0000256" key="3">
    <source>
        <dbReference type="ARBA" id="ARBA00022525"/>
    </source>
</evidence>
<dbReference type="Pfam" id="PF00026">
    <property type="entry name" value="Asp"/>
    <property type="match status" value="1"/>
</dbReference>
<feature type="domain" description="Peptidase A1" evidence="14">
    <location>
        <begin position="106"/>
        <end position="420"/>
    </location>
</feature>
<dbReference type="GO" id="GO:0004190">
    <property type="term" value="F:aspartic-type endopeptidase activity"/>
    <property type="evidence" value="ECO:0007669"/>
    <property type="project" value="UniProtKB-KW"/>
</dbReference>
<keyword evidence="4 12" id="KW-0645">Protease</keyword>
<comment type="function">
    <text evidence="10">Secreted aspartic endopeptidase that allows assimilation of proteinaceous substrates. The scissile peptide bond is attacked by a nucleophilic water molecule activated by two aspartic residues in the active site. Shows a broad primary substrate specificity. Favors hydrophobic residues at the P1 and P1' positions.</text>
</comment>
<comment type="subcellular location">
    <subcellularLocation>
        <location evidence="1">Secreted</location>
    </subcellularLocation>
</comment>
<keyword evidence="8" id="KW-0865">Zymogen</keyword>
<dbReference type="FunFam" id="2.40.70.10:FF:000026">
    <property type="entry name" value="Endothiapepsin"/>
    <property type="match status" value="1"/>
</dbReference>
<reference evidence="15" key="1">
    <citation type="journal article" date="2020" name="Stud. Mycol.">
        <title>101 Dothideomycetes genomes: a test case for predicting lifestyles and emergence of pathogens.</title>
        <authorList>
            <person name="Haridas S."/>
            <person name="Albert R."/>
            <person name="Binder M."/>
            <person name="Bloem J."/>
            <person name="Labutti K."/>
            <person name="Salamov A."/>
            <person name="Andreopoulos B."/>
            <person name="Baker S."/>
            <person name="Barry K."/>
            <person name="Bills G."/>
            <person name="Bluhm B."/>
            <person name="Cannon C."/>
            <person name="Castanera R."/>
            <person name="Culley D."/>
            <person name="Daum C."/>
            <person name="Ezra D."/>
            <person name="Gonzalez J."/>
            <person name="Henrissat B."/>
            <person name="Kuo A."/>
            <person name="Liang C."/>
            <person name="Lipzen A."/>
            <person name="Lutzoni F."/>
            <person name="Magnuson J."/>
            <person name="Mondo S."/>
            <person name="Nolan M."/>
            <person name="Ohm R."/>
            <person name="Pangilinan J."/>
            <person name="Park H.-J."/>
            <person name="Ramirez L."/>
            <person name="Alfaro M."/>
            <person name="Sun H."/>
            <person name="Tritt A."/>
            <person name="Yoshinaga Y."/>
            <person name="Zwiers L.-H."/>
            <person name="Turgeon B."/>
            <person name="Goodwin S."/>
            <person name="Spatafora J."/>
            <person name="Crous P."/>
            <person name="Grigoriev I."/>
        </authorList>
    </citation>
    <scope>NUCLEOTIDE SEQUENCE</scope>
    <source>
        <strain evidence="15">CBS 122368</strain>
    </source>
</reference>
<dbReference type="PRINTS" id="PR00792">
    <property type="entry name" value="PEPSIN"/>
</dbReference>
<comment type="similarity">
    <text evidence="2 12">Belongs to the peptidase A1 family.</text>
</comment>
<keyword evidence="9" id="KW-0325">Glycoprotein</keyword>
<evidence type="ECO:0000259" key="14">
    <source>
        <dbReference type="PROSITE" id="PS51767"/>
    </source>
</evidence>
<feature type="signal peptide" evidence="13">
    <location>
        <begin position="1"/>
        <end position="19"/>
    </location>
</feature>
<evidence type="ECO:0000256" key="8">
    <source>
        <dbReference type="ARBA" id="ARBA00023145"/>
    </source>
</evidence>
<dbReference type="PROSITE" id="PS51767">
    <property type="entry name" value="PEPTIDASE_A1"/>
    <property type="match status" value="1"/>
</dbReference>
<accession>A0A6A6IGM7</accession>
<evidence type="ECO:0000256" key="9">
    <source>
        <dbReference type="ARBA" id="ARBA00023180"/>
    </source>
</evidence>
<evidence type="ECO:0000256" key="10">
    <source>
        <dbReference type="ARBA" id="ARBA00055396"/>
    </source>
</evidence>
<dbReference type="EMBL" id="ML987195">
    <property type="protein sequence ID" value="KAF2248693.1"/>
    <property type="molecule type" value="Genomic_DNA"/>
</dbReference>
<evidence type="ECO:0000256" key="12">
    <source>
        <dbReference type="RuleBase" id="RU000454"/>
    </source>
</evidence>
<keyword evidence="5 13" id="KW-0732">Signal</keyword>
<evidence type="ECO:0000256" key="2">
    <source>
        <dbReference type="ARBA" id="ARBA00007447"/>
    </source>
</evidence>
<dbReference type="Gene3D" id="2.40.70.10">
    <property type="entry name" value="Acid Proteases"/>
    <property type="match status" value="2"/>
</dbReference>
<evidence type="ECO:0000256" key="4">
    <source>
        <dbReference type="ARBA" id="ARBA00022670"/>
    </source>
</evidence>
<evidence type="ECO:0000256" key="11">
    <source>
        <dbReference type="PIRSR" id="PIRSR601461-1"/>
    </source>
</evidence>
<dbReference type="PANTHER" id="PTHR47966:SF23">
    <property type="entry name" value="ASPARTIC ENDOPEPTIDASE, PUTATIVE (AFU_ORTHOLOGUE AFUA_2G15950)-RELATED"/>
    <property type="match status" value="1"/>
</dbReference>
<feature type="active site" evidence="11">
    <location>
        <position position="122"/>
    </location>
</feature>
<gene>
    <name evidence="15" type="ORF">BU26DRAFT_426338</name>
</gene>
<evidence type="ECO:0000256" key="13">
    <source>
        <dbReference type="SAM" id="SignalP"/>
    </source>
</evidence>
<sequence>MATLRLVFFVTLLAAIVLAAPASQRRTIQKRSFKVPRSLNRNHPRGLNGADAMRKVFMKYNFKGGFISAFKNGEKFDDFRVAAQNGSASNSSGTVAANPEDNAALFLSPVDIGGQTLNLDFDSGSSDLWVFSTDLPQRAIGQHTAFDASKSANFKVMQGAQFSISYGDGSGAAGTVGTDTVTIGGVSVQNQAVELANAVSQSFVQDTNTDGLVGLAFSQLNTVNDGQQKTPQKTFFDNVMGDLDMPVFTADLDPDGTGVYEFGKIDATKFQGEMAWIPVNASSGFWQFASTKFAVGDQVMDNPTASDAIADTGTSLLLVDQAVAEAYYSQVQGAQNNAQVGGFIYPCDAQLPDMSVAIGDTYMAKIPGNQITFAAVDQANTTCFGGVQGNQGAGLQIFGDTMFKAQFVAFNGGNQSLGFGEKPPVA</sequence>
<dbReference type="PROSITE" id="PS00141">
    <property type="entry name" value="ASP_PROTEASE"/>
    <property type="match status" value="1"/>
</dbReference>
<evidence type="ECO:0000256" key="6">
    <source>
        <dbReference type="ARBA" id="ARBA00022750"/>
    </source>
</evidence>
<organism evidence="15 16">
    <name type="scientific">Trematosphaeria pertusa</name>
    <dbReference type="NCBI Taxonomy" id="390896"/>
    <lineage>
        <taxon>Eukaryota</taxon>
        <taxon>Fungi</taxon>
        <taxon>Dikarya</taxon>
        <taxon>Ascomycota</taxon>
        <taxon>Pezizomycotina</taxon>
        <taxon>Dothideomycetes</taxon>
        <taxon>Pleosporomycetidae</taxon>
        <taxon>Pleosporales</taxon>
        <taxon>Massarineae</taxon>
        <taxon>Trematosphaeriaceae</taxon>
        <taxon>Trematosphaeria</taxon>
    </lineage>
</organism>
<keyword evidence="6 12" id="KW-0064">Aspartyl protease</keyword>
<protein>
    <submittedName>
        <fullName evidence="15">Acid protease</fullName>
    </submittedName>
</protein>
<dbReference type="OrthoDB" id="2747330at2759"/>